<evidence type="ECO:0000259" key="9">
    <source>
        <dbReference type="Pfam" id="PF22692"/>
    </source>
</evidence>
<comment type="caution">
    <text evidence="10">The sequence shown here is derived from an EMBL/GenBank/DDBJ whole genome shotgun (WGS) entry which is preliminary data.</text>
</comment>
<evidence type="ECO:0000256" key="3">
    <source>
        <dbReference type="ARBA" id="ARBA00019015"/>
    </source>
</evidence>
<evidence type="ECO:0000259" key="7">
    <source>
        <dbReference type="Pfam" id="PF06429"/>
    </source>
</evidence>
<name>A0A7X6KWJ6_9CELL</name>
<dbReference type="InterPro" id="IPR001444">
    <property type="entry name" value="Flag_bb_rod_N"/>
</dbReference>
<dbReference type="Proteomes" id="UP000581206">
    <property type="component" value="Unassembled WGS sequence"/>
</dbReference>
<dbReference type="InterPro" id="IPR037925">
    <property type="entry name" value="FlgE/F/G-like"/>
</dbReference>
<proteinExistence type="inferred from homology"/>
<feature type="domain" description="Flagellar basal body rod protein N-terminal" evidence="6">
    <location>
        <begin position="8"/>
        <end position="35"/>
    </location>
</feature>
<organism evidence="10 11">
    <name type="scientific">Cellulomonas denverensis</name>
    <dbReference type="NCBI Taxonomy" id="264297"/>
    <lineage>
        <taxon>Bacteria</taxon>
        <taxon>Bacillati</taxon>
        <taxon>Actinomycetota</taxon>
        <taxon>Actinomycetes</taxon>
        <taxon>Micrococcales</taxon>
        <taxon>Cellulomonadaceae</taxon>
        <taxon>Cellulomonas</taxon>
    </lineage>
</organism>
<dbReference type="Pfam" id="PF22692">
    <property type="entry name" value="LlgE_F_G_D1"/>
    <property type="match status" value="1"/>
</dbReference>
<dbReference type="InterPro" id="IPR020013">
    <property type="entry name" value="Flagellar_FlgE/F/G"/>
</dbReference>
<gene>
    <name evidence="10" type="ORF">HGA03_12765</name>
</gene>
<keyword evidence="10" id="KW-0282">Flagellum</keyword>
<evidence type="ECO:0000256" key="1">
    <source>
        <dbReference type="ARBA" id="ARBA00004117"/>
    </source>
</evidence>
<dbReference type="InterPro" id="IPR011491">
    <property type="entry name" value="FlgE_D2"/>
</dbReference>
<keyword evidence="11" id="KW-1185">Reference proteome</keyword>
<reference evidence="10 11" key="1">
    <citation type="submission" date="2020-04" db="EMBL/GenBank/DDBJ databases">
        <title>MicrobeNet Type strains.</title>
        <authorList>
            <person name="Nicholson A.C."/>
        </authorList>
    </citation>
    <scope>NUCLEOTIDE SEQUENCE [LARGE SCALE GENOMIC DNA]</scope>
    <source>
        <strain evidence="10 11">ATCC BAA-788</strain>
    </source>
</reference>
<dbReference type="RefSeq" id="WP_168630676.1">
    <property type="nucleotide sequence ID" value="NZ_BONL01000001.1"/>
</dbReference>
<comment type="function">
    <text evidence="5">A flexible structure which links the flagellar filament to the drive apparatus in the basal body.</text>
</comment>
<evidence type="ECO:0000313" key="10">
    <source>
        <dbReference type="EMBL" id="NKY23536.1"/>
    </source>
</evidence>
<dbReference type="InterPro" id="IPR010930">
    <property type="entry name" value="Flg_bb/hook_C_dom"/>
</dbReference>
<keyword evidence="10" id="KW-0969">Cilium</keyword>
<evidence type="ECO:0000259" key="8">
    <source>
        <dbReference type="Pfam" id="PF07559"/>
    </source>
</evidence>
<evidence type="ECO:0000256" key="5">
    <source>
        <dbReference type="RuleBase" id="RU362116"/>
    </source>
</evidence>
<sequence>MLRSLFSGISGLRSHQTMLDVTGNNIANVNTTGFKSSQTQFQDTLSQLVTGAGAAEAGTGGTNPAQVGLGVRVAGITTSFTQGASQLTGRSTDMMIQGDGFFVVRKGAETFYTRAGSFDFDSTGQMTLPGDGALVQGWMAVNGVIDTNGPVTDLKVPAGTVMGAVASTTGSFVGNLPSDAAENTVKSLDLEVYDAQGNARDITLTLTKTATGWTMSATDGTASYPATGTEAMTFNADGALTSTGSFTLGGVTVDLSTITGYASVDTVATGTQNGRPAGTLQSFQLGADGTITGSFSNGLKQAIGRIALANFTNPAGLQKAGGSLFSSSVNSGDAQVGVAGAGGRGSLAGGALEMSNVDLSSEFTSLIIAQRGFQANSRVITTSDEVLQELVNLKR</sequence>
<dbReference type="GO" id="GO:0009425">
    <property type="term" value="C:bacterial-type flagellum basal body"/>
    <property type="evidence" value="ECO:0007669"/>
    <property type="project" value="UniProtKB-SubCell"/>
</dbReference>
<dbReference type="PANTHER" id="PTHR30435">
    <property type="entry name" value="FLAGELLAR PROTEIN"/>
    <property type="match status" value="1"/>
</dbReference>
<dbReference type="EMBL" id="JAAXOX010000007">
    <property type="protein sequence ID" value="NKY23536.1"/>
    <property type="molecule type" value="Genomic_DNA"/>
</dbReference>
<dbReference type="AlphaFoldDB" id="A0A7X6KWJ6"/>
<comment type="similarity">
    <text evidence="2 5">Belongs to the flagella basal body rod proteins family.</text>
</comment>
<protein>
    <recommendedName>
        <fullName evidence="3 5">Flagellar hook protein FlgE</fullName>
    </recommendedName>
</protein>
<evidence type="ECO:0000313" key="11">
    <source>
        <dbReference type="Proteomes" id="UP000581206"/>
    </source>
</evidence>
<dbReference type="GO" id="GO:0071978">
    <property type="term" value="P:bacterial-type flagellum-dependent swarming motility"/>
    <property type="evidence" value="ECO:0007669"/>
    <property type="project" value="TreeGrafter"/>
</dbReference>
<keyword evidence="4 5" id="KW-0975">Bacterial flagellum</keyword>
<dbReference type="Pfam" id="PF06429">
    <property type="entry name" value="Flg_bbr_C"/>
    <property type="match status" value="1"/>
</dbReference>
<dbReference type="PANTHER" id="PTHR30435:SF1">
    <property type="entry name" value="FLAGELLAR HOOK PROTEIN FLGE"/>
    <property type="match status" value="1"/>
</dbReference>
<evidence type="ECO:0000256" key="4">
    <source>
        <dbReference type="ARBA" id="ARBA00023143"/>
    </source>
</evidence>
<dbReference type="InterPro" id="IPR037058">
    <property type="entry name" value="Falgellar_hook_FlgE_sf"/>
</dbReference>
<dbReference type="Pfam" id="PF07559">
    <property type="entry name" value="FlgE_D2"/>
    <property type="match status" value="1"/>
</dbReference>
<dbReference type="Pfam" id="PF00460">
    <property type="entry name" value="Flg_bb_rod"/>
    <property type="match status" value="1"/>
</dbReference>
<evidence type="ECO:0000259" key="6">
    <source>
        <dbReference type="Pfam" id="PF00460"/>
    </source>
</evidence>
<dbReference type="SUPFAM" id="SSF117143">
    <property type="entry name" value="Flagellar hook protein flgE"/>
    <property type="match status" value="1"/>
</dbReference>
<dbReference type="Gene3D" id="2.60.98.20">
    <property type="entry name" value="Flagellar hook protein FlgE"/>
    <property type="match status" value="1"/>
</dbReference>
<keyword evidence="10" id="KW-0966">Cell projection</keyword>
<feature type="domain" description="Flagellar basal-body/hook protein C-terminal" evidence="7">
    <location>
        <begin position="349"/>
        <end position="393"/>
    </location>
</feature>
<accession>A0A7X6KWJ6</accession>
<feature type="domain" description="Flagellar hook protein FlgE/F/G-like D1" evidence="9">
    <location>
        <begin position="95"/>
        <end position="158"/>
    </location>
</feature>
<dbReference type="GO" id="GO:0009424">
    <property type="term" value="C:bacterial-type flagellum hook"/>
    <property type="evidence" value="ECO:0007669"/>
    <property type="project" value="TreeGrafter"/>
</dbReference>
<feature type="domain" description="Flagellar hook protein FlgE D2" evidence="8">
    <location>
        <begin position="177"/>
        <end position="274"/>
    </location>
</feature>
<evidence type="ECO:0000256" key="2">
    <source>
        <dbReference type="ARBA" id="ARBA00009677"/>
    </source>
</evidence>
<comment type="subcellular location">
    <subcellularLocation>
        <location evidence="1 5">Bacterial flagellum basal body</location>
    </subcellularLocation>
</comment>
<dbReference type="GO" id="GO:0005829">
    <property type="term" value="C:cytosol"/>
    <property type="evidence" value="ECO:0007669"/>
    <property type="project" value="TreeGrafter"/>
</dbReference>
<dbReference type="NCBIfam" id="TIGR03506">
    <property type="entry name" value="FlgEFG_subfam"/>
    <property type="match status" value="1"/>
</dbReference>
<dbReference type="InterPro" id="IPR053967">
    <property type="entry name" value="LlgE_F_G-like_D1"/>
</dbReference>